<reference evidence="4 5" key="1">
    <citation type="submission" date="2018-06" db="EMBL/GenBank/DDBJ databases">
        <title>Genomic Encyclopedia of Archaeal and Bacterial Type Strains, Phase II (KMG-II): from individual species to whole genera.</title>
        <authorList>
            <person name="Goeker M."/>
        </authorList>
    </citation>
    <scope>NUCLEOTIDE SEQUENCE [LARGE SCALE GENOMIC DNA]</scope>
    <source>
        <strain evidence="4 5">DSM 25663</strain>
    </source>
</reference>
<organism evidence="4 5">
    <name type="scientific">Flavobacterium aciduliphilum</name>
    <dbReference type="NCBI Taxonomy" id="1101402"/>
    <lineage>
        <taxon>Bacteria</taxon>
        <taxon>Pseudomonadati</taxon>
        <taxon>Bacteroidota</taxon>
        <taxon>Flavobacteriia</taxon>
        <taxon>Flavobacteriales</taxon>
        <taxon>Flavobacteriaceae</taxon>
        <taxon>Flavobacterium</taxon>
    </lineage>
</organism>
<sequence>MSQLRKHLKFTLAVRMRVLWHSFRLRKIGKSVFIDANVQLLRYPKNISVDDNVVIKEGARICSCNERAEISIGKRTTIGFNTFIYSSDKIEIGNDCLIAPFVYIVDSDHKAAKGQKINVQGNVTAPIQIEDDVWIASNVTILKGVTIGEGAIVAANSVVNKDIAPYEIWGGTPAKKIGNRE</sequence>
<comment type="caution">
    <text evidence="4">The sequence shown here is derived from an EMBL/GenBank/DDBJ whole genome shotgun (WGS) entry which is preliminary data.</text>
</comment>
<dbReference type="Gene3D" id="2.160.10.10">
    <property type="entry name" value="Hexapeptide repeat proteins"/>
    <property type="match status" value="1"/>
</dbReference>
<proteinExistence type="predicted"/>
<protein>
    <submittedName>
        <fullName evidence="4">Acetyltransferase-like isoleucine patch superfamily enzyme</fullName>
    </submittedName>
</protein>
<dbReference type="GO" id="GO:0016746">
    <property type="term" value="F:acyltransferase activity"/>
    <property type="evidence" value="ECO:0007669"/>
    <property type="project" value="UniProtKB-KW"/>
</dbReference>
<dbReference type="EMBL" id="QLSZ01000011">
    <property type="protein sequence ID" value="RAR70254.1"/>
    <property type="molecule type" value="Genomic_DNA"/>
</dbReference>
<dbReference type="InterPro" id="IPR051159">
    <property type="entry name" value="Hexapeptide_acetyltransf"/>
</dbReference>
<dbReference type="PANTHER" id="PTHR23416">
    <property type="entry name" value="SIALIC ACID SYNTHASE-RELATED"/>
    <property type="match status" value="1"/>
</dbReference>
<dbReference type="InterPro" id="IPR018357">
    <property type="entry name" value="Hexapep_transf_CS"/>
</dbReference>
<evidence type="ECO:0000256" key="1">
    <source>
        <dbReference type="ARBA" id="ARBA00022679"/>
    </source>
</evidence>
<evidence type="ECO:0000256" key="3">
    <source>
        <dbReference type="ARBA" id="ARBA00023315"/>
    </source>
</evidence>
<dbReference type="Pfam" id="PF14602">
    <property type="entry name" value="Hexapep_2"/>
    <property type="match status" value="1"/>
</dbReference>
<gene>
    <name evidence="4" type="ORF">CLV55_11179</name>
</gene>
<dbReference type="PROSITE" id="PS00101">
    <property type="entry name" value="HEXAPEP_TRANSFERASES"/>
    <property type="match status" value="1"/>
</dbReference>
<dbReference type="Proteomes" id="UP000248840">
    <property type="component" value="Unassembled WGS sequence"/>
</dbReference>
<keyword evidence="1 4" id="KW-0808">Transferase</keyword>
<keyword evidence="3" id="KW-0012">Acyltransferase</keyword>
<name>A0A328YAQ5_9FLAO</name>
<dbReference type="Pfam" id="PF00132">
    <property type="entry name" value="Hexapep"/>
    <property type="match status" value="1"/>
</dbReference>
<keyword evidence="5" id="KW-1185">Reference proteome</keyword>
<evidence type="ECO:0000256" key="2">
    <source>
        <dbReference type="ARBA" id="ARBA00022737"/>
    </source>
</evidence>
<evidence type="ECO:0000313" key="4">
    <source>
        <dbReference type="EMBL" id="RAR70254.1"/>
    </source>
</evidence>
<dbReference type="AlphaFoldDB" id="A0A328YAQ5"/>
<dbReference type="InterPro" id="IPR011004">
    <property type="entry name" value="Trimer_LpxA-like_sf"/>
</dbReference>
<evidence type="ECO:0000313" key="5">
    <source>
        <dbReference type="Proteomes" id="UP000248840"/>
    </source>
</evidence>
<dbReference type="InterPro" id="IPR001451">
    <property type="entry name" value="Hexapep"/>
</dbReference>
<accession>A0A328YAQ5</accession>
<keyword evidence="2" id="KW-0677">Repeat</keyword>
<dbReference type="SUPFAM" id="SSF51161">
    <property type="entry name" value="Trimeric LpxA-like enzymes"/>
    <property type="match status" value="1"/>
</dbReference>
<dbReference type="PANTHER" id="PTHR23416:SF78">
    <property type="entry name" value="LIPOPOLYSACCHARIDE BIOSYNTHESIS O-ACETYL TRANSFERASE WBBJ-RELATED"/>
    <property type="match status" value="1"/>
</dbReference>
<dbReference type="CDD" id="cd04647">
    <property type="entry name" value="LbH_MAT_like"/>
    <property type="match status" value="1"/>
</dbReference>